<reference evidence="7 8" key="1">
    <citation type="submission" date="2016-04" db="EMBL/GenBank/DDBJ databases">
        <title>A degradative enzymes factory behind the ericoid mycorrhizal symbiosis.</title>
        <authorList>
            <consortium name="DOE Joint Genome Institute"/>
            <person name="Martino E."/>
            <person name="Morin E."/>
            <person name="Grelet G."/>
            <person name="Kuo A."/>
            <person name="Kohler A."/>
            <person name="Daghino S."/>
            <person name="Barry K."/>
            <person name="Choi C."/>
            <person name="Cichocki N."/>
            <person name="Clum A."/>
            <person name="Copeland A."/>
            <person name="Hainaut M."/>
            <person name="Haridas S."/>
            <person name="Labutti K."/>
            <person name="Lindquist E."/>
            <person name="Lipzen A."/>
            <person name="Khouja H.-R."/>
            <person name="Murat C."/>
            <person name="Ohm R."/>
            <person name="Olson A."/>
            <person name="Spatafora J."/>
            <person name="Veneault-Fourrey C."/>
            <person name="Henrissat B."/>
            <person name="Grigoriev I."/>
            <person name="Martin F."/>
            <person name="Perotto S."/>
        </authorList>
    </citation>
    <scope>NUCLEOTIDE SEQUENCE [LARGE SCALE GENOMIC DNA]</scope>
    <source>
        <strain evidence="7 8">F</strain>
    </source>
</reference>
<comment type="subcellular location">
    <subcellularLocation>
        <location evidence="1">Nucleus</location>
    </subcellularLocation>
</comment>
<evidence type="ECO:0000259" key="6">
    <source>
        <dbReference type="PROSITE" id="PS50048"/>
    </source>
</evidence>
<dbReference type="SMART" id="SM00066">
    <property type="entry name" value="GAL4"/>
    <property type="match status" value="1"/>
</dbReference>
<organism evidence="7 8">
    <name type="scientific">Hyaloscypha variabilis (strain UAMH 11265 / GT02V1 / F)</name>
    <name type="common">Meliniomyces variabilis</name>
    <dbReference type="NCBI Taxonomy" id="1149755"/>
    <lineage>
        <taxon>Eukaryota</taxon>
        <taxon>Fungi</taxon>
        <taxon>Dikarya</taxon>
        <taxon>Ascomycota</taxon>
        <taxon>Pezizomycotina</taxon>
        <taxon>Leotiomycetes</taxon>
        <taxon>Helotiales</taxon>
        <taxon>Hyaloscyphaceae</taxon>
        <taxon>Hyaloscypha</taxon>
        <taxon>Hyaloscypha variabilis</taxon>
    </lineage>
</organism>
<dbReference type="Gene3D" id="4.10.240.10">
    <property type="entry name" value="Zn(2)-C6 fungal-type DNA-binding domain"/>
    <property type="match status" value="1"/>
</dbReference>
<keyword evidence="8" id="KW-1185">Reference proteome</keyword>
<dbReference type="Proteomes" id="UP000235786">
    <property type="component" value="Unassembled WGS sequence"/>
</dbReference>
<evidence type="ECO:0000256" key="4">
    <source>
        <dbReference type="ARBA" id="ARBA00023163"/>
    </source>
</evidence>
<dbReference type="PROSITE" id="PS50048">
    <property type="entry name" value="ZN2_CY6_FUNGAL_2"/>
    <property type="match status" value="1"/>
</dbReference>
<dbReference type="CDD" id="cd00067">
    <property type="entry name" value="GAL4"/>
    <property type="match status" value="1"/>
</dbReference>
<dbReference type="Pfam" id="PF00172">
    <property type="entry name" value="Zn_clus"/>
    <property type="match status" value="1"/>
</dbReference>
<evidence type="ECO:0000256" key="1">
    <source>
        <dbReference type="ARBA" id="ARBA00004123"/>
    </source>
</evidence>
<dbReference type="InterPro" id="IPR050815">
    <property type="entry name" value="TF_fung"/>
</dbReference>
<dbReference type="OrthoDB" id="3555946at2759"/>
<dbReference type="PROSITE" id="PS00463">
    <property type="entry name" value="ZN2_CY6_FUNGAL_1"/>
    <property type="match status" value="1"/>
</dbReference>
<dbReference type="GO" id="GO:0005634">
    <property type="term" value="C:nucleus"/>
    <property type="evidence" value="ECO:0007669"/>
    <property type="project" value="UniProtKB-SubCell"/>
</dbReference>
<evidence type="ECO:0000256" key="2">
    <source>
        <dbReference type="ARBA" id="ARBA00022723"/>
    </source>
</evidence>
<keyword evidence="3" id="KW-0805">Transcription regulation</keyword>
<name>A0A2J6QSJ7_HYAVF</name>
<dbReference type="InterPro" id="IPR036864">
    <property type="entry name" value="Zn2-C6_fun-type_DNA-bd_sf"/>
</dbReference>
<evidence type="ECO:0000256" key="5">
    <source>
        <dbReference type="ARBA" id="ARBA00023242"/>
    </source>
</evidence>
<keyword evidence="2" id="KW-0479">Metal-binding</keyword>
<gene>
    <name evidence="7" type="ORF">L207DRAFT_521079</name>
</gene>
<proteinExistence type="predicted"/>
<protein>
    <recommendedName>
        <fullName evidence="6">Zn(2)-C6 fungal-type domain-containing protein</fullName>
    </recommendedName>
</protein>
<keyword evidence="4" id="KW-0804">Transcription</keyword>
<sequence length="362" mass="40369">MSLPYPRVRDACESCHRRKIRCRLPPGSPACQSCLTSGDSCLFAPRAKAGRPRRTHSEKLQRRQMSWLATENNCSRTASDNRHVESNAGTIAMLTADEMQFDAVVAFDDYWGSEKMAGMKDLDSAEFLGHNPTPTKGGGRIMNMEEFGDVDFHTYNSPPHEAGEASIVLNTVQHRTSTEIQEIQLCNPVQQDRTHHDSLGMLTPPQSTTAPQRDTFTSVAGILDFEAALKLCGNLDRSYGALRDGKAEAFEMRGIMELIEYTCATAASSSSTEKASTALLLAAVYKVLEICEIIIQQTGDGCSKADLWDCSFRLQRPDLALFQSFRLLKRMNQLDALKRVSELHACIGSTLQQELYRSMWQW</sequence>
<dbReference type="EMBL" id="KZ613976">
    <property type="protein sequence ID" value="PMD29242.1"/>
    <property type="molecule type" value="Genomic_DNA"/>
</dbReference>
<evidence type="ECO:0000313" key="8">
    <source>
        <dbReference type="Proteomes" id="UP000235786"/>
    </source>
</evidence>
<dbReference type="AlphaFoldDB" id="A0A2J6QSJ7"/>
<feature type="domain" description="Zn(2)-C6 fungal-type" evidence="6">
    <location>
        <begin position="11"/>
        <end position="43"/>
    </location>
</feature>
<dbReference type="GO" id="GO:0008270">
    <property type="term" value="F:zinc ion binding"/>
    <property type="evidence" value="ECO:0007669"/>
    <property type="project" value="InterPro"/>
</dbReference>
<dbReference type="GO" id="GO:0000981">
    <property type="term" value="F:DNA-binding transcription factor activity, RNA polymerase II-specific"/>
    <property type="evidence" value="ECO:0007669"/>
    <property type="project" value="InterPro"/>
</dbReference>
<keyword evidence="5" id="KW-0539">Nucleus</keyword>
<dbReference type="InterPro" id="IPR001138">
    <property type="entry name" value="Zn2Cys6_DnaBD"/>
</dbReference>
<accession>A0A2J6QSJ7</accession>
<dbReference type="SUPFAM" id="SSF57701">
    <property type="entry name" value="Zn2/Cys6 DNA-binding domain"/>
    <property type="match status" value="1"/>
</dbReference>
<evidence type="ECO:0000313" key="7">
    <source>
        <dbReference type="EMBL" id="PMD29242.1"/>
    </source>
</evidence>
<dbReference type="PANTHER" id="PTHR47338">
    <property type="entry name" value="ZN(II)2CYS6 TRANSCRIPTION FACTOR (EUROFUNG)-RELATED"/>
    <property type="match status" value="1"/>
</dbReference>
<evidence type="ECO:0000256" key="3">
    <source>
        <dbReference type="ARBA" id="ARBA00023015"/>
    </source>
</evidence>
<dbReference type="PANTHER" id="PTHR47338:SF5">
    <property type="entry name" value="ZN(II)2CYS6 TRANSCRIPTION FACTOR (EUROFUNG)"/>
    <property type="match status" value="1"/>
</dbReference>